<proteinExistence type="predicted"/>
<dbReference type="RefSeq" id="XP_060418726.1">
    <property type="nucleotide sequence ID" value="XM_060559786.1"/>
</dbReference>
<feature type="region of interest" description="Disordered" evidence="1">
    <location>
        <begin position="1"/>
        <end position="34"/>
    </location>
</feature>
<dbReference type="AlphaFoldDB" id="A0AAD8VAH4"/>
<feature type="compositionally biased region" description="Polar residues" evidence="1">
    <location>
        <begin position="1"/>
        <end position="14"/>
    </location>
</feature>
<dbReference type="Proteomes" id="UP001230504">
    <property type="component" value="Unassembled WGS sequence"/>
</dbReference>
<accession>A0AAD8VAH4</accession>
<evidence type="ECO:0000313" key="3">
    <source>
        <dbReference type="Proteomes" id="UP001230504"/>
    </source>
</evidence>
<gene>
    <name evidence="2" type="ORF">LY79DRAFT_576311</name>
</gene>
<comment type="caution">
    <text evidence="2">The sequence shown here is derived from an EMBL/GenBank/DDBJ whole genome shotgun (WGS) entry which is preliminary data.</text>
</comment>
<evidence type="ECO:0000256" key="1">
    <source>
        <dbReference type="SAM" id="MobiDB-lite"/>
    </source>
</evidence>
<reference evidence="2" key="1">
    <citation type="submission" date="2021-06" db="EMBL/GenBank/DDBJ databases">
        <title>Comparative genomics, transcriptomics and evolutionary studies reveal genomic signatures of adaptation to plant cell wall in hemibiotrophic fungi.</title>
        <authorList>
            <consortium name="DOE Joint Genome Institute"/>
            <person name="Baroncelli R."/>
            <person name="Diaz J.F."/>
            <person name="Benocci T."/>
            <person name="Peng M."/>
            <person name="Battaglia E."/>
            <person name="Haridas S."/>
            <person name="Andreopoulos W."/>
            <person name="Labutti K."/>
            <person name="Pangilinan J."/>
            <person name="Floch G.L."/>
            <person name="Makela M.R."/>
            <person name="Henrissat B."/>
            <person name="Grigoriev I.V."/>
            <person name="Crouch J.A."/>
            <person name="De Vries R.P."/>
            <person name="Sukno S.A."/>
            <person name="Thon M.R."/>
        </authorList>
    </citation>
    <scope>NUCLEOTIDE SEQUENCE</scope>
    <source>
        <strain evidence="2">CBS 125086</strain>
    </source>
</reference>
<organism evidence="2 3">
    <name type="scientific">Colletotrichum navitas</name>
    <dbReference type="NCBI Taxonomy" id="681940"/>
    <lineage>
        <taxon>Eukaryota</taxon>
        <taxon>Fungi</taxon>
        <taxon>Dikarya</taxon>
        <taxon>Ascomycota</taxon>
        <taxon>Pezizomycotina</taxon>
        <taxon>Sordariomycetes</taxon>
        <taxon>Hypocreomycetidae</taxon>
        <taxon>Glomerellales</taxon>
        <taxon>Glomerellaceae</taxon>
        <taxon>Colletotrichum</taxon>
        <taxon>Colletotrichum graminicola species complex</taxon>
    </lineage>
</organism>
<sequence length="229" mass="25114">MDQKTSNGQGQGHSVSPLVPKAPTAAPNRSTTYKWYPRPWFSPSARSRVLPICNKEAQSARPDINRLTRRPFTTSGSVGSTVYRHGPFVPGRGNNEAETIQNWVNNLPQFQPPGLIGEFWGEEGEEAVNINSVFPAKKAKANSKGHYRRQNDKIANNDGRPHQDPCRIGNATSRVSGAGNGAHFWILAPSPEDNAVGRSFGPERQAWSGRKREGELSSVFPRENSVGLS</sequence>
<feature type="region of interest" description="Disordered" evidence="1">
    <location>
        <begin position="191"/>
        <end position="229"/>
    </location>
</feature>
<evidence type="ECO:0000313" key="2">
    <source>
        <dbReference type="EMBL" id="KAK1597981.1"/>
    </source>
</evidence>
<keyword evidence="3" id="KW-1185">Reference proteome</keyword>
<name>A0AAD8VAH4_9PEZI</name>
<dbReference type="EMBL" id="JAHLJV010000006">
    <property type="protein sequence ID" value="KAK1597981.1"/>
    <property type="molecule type" value="Genomic_DNA"/>
</dbReference>
<protein>
    <submittedName>
        <fullName evidence="2">Uncharacterized protein</fullName>
    </submittedName>
</protein>
<dbReference type="GeneID" id="85444026"/>
<feature type="region of interest" description="Disordered" evidence="1">
    <location>
        <begin position="140"/>
        <end position="164"/>
    </location>
</feature>